<feature type="region of interest" description="Disordered" evidence="1">
    <location>
        <begin position="85"/>
        <end position="107"/>
    </location>
</feature>
<name>A0A8D8F7D9_CULPI</name>
<dbReference type="AlphaFoldDB" id="A0A8D8F7D9"/>
<accession>A0A8D8F7D9</accession>
<sequence length="107" mass="12326">MHATHKVRSEKNDFSRLSLAENSNLHHCGPTTYSGCTVQRKQTREMSLTNEFSVFRLARVLQFEINFESEKRKWQNAEGVVARKQERKHNCQSGDNGRGIGQSLFTL</sequence>
<organism evidence="2">
    <name type="scientific">Culex pipiens</name>
    <name type="common">House mosquito</name>
    <dbReference type="NCBI Taxonomy" id="7175"/>
    <lineage>
        <taxon>Eukaryota</taxon>
        <taxon>Metazoa</taxon>
        <taxon>Ecdysozoa</taxon>
        <taxon>Arthropoda</taxon>
        <taxon>Hexapoda</taxon>
        <taxon>Insecta</taxon>
        <taxon>Pterygota</taxon>
        <taxon>Neoptera</taxon>
        <taxon>Endopterygota</taxon>
        <taxon>Diptera</taxon>
        <taxon>Nematocera</taxon>
        <taxon>Culicoidea</taxon>
        <taxon>Culicidae</taxon>
        <taxon>Culicinae</taxon>
        <taxon>Culicini</taxon>
        <taxon>Culex</taxon>
        <taxon>Culex</taxon>
    </lineage>
</organism>
<evidence type="ECO:0000313" key="2">
    <source>
        <dbReference type="EMBL" id="CAG6459629.1"/>
    </source>
</evidence>
<evidence type="ECO:0000256" key="1">
    <source>
        <dbReference type="SAM" id="MobiDB-lite"/>
    </source>
</evidence>
<proteinExistence type="predicted"/>
<dbReference type="EMBL" id="HBUE01038136">
    <property type="protein sequence ID" value="CAG6459629.1"/>
    <property type="molecule type" value="Transcribed_RNA"/>
</dbReference>
<protein>
    <submittedName>
        <fullName evidence="2">(northern house mosquito) hypothetical protein</fullName>
    </submittedName>
</protein>
<reference evidence="2" key="1">
    <citation type="submission" date="2021-05" db="EMBL/GenBank/DDBJ databases">
        <authorList>
            <person name="Alioto T."/>
            <person name="Alioto T."/>
            <person name="Gomez Garrido J."/>
        </authorList>
    </citation>
    <scope>NUCLEOTIDE SEQUENCE</scope>
</reference>